<dbReference type="EMBL" id="PVTR01000003">
    <property type="protein sequence ID" value="PRY89013.1"/>
    <property type="molecule type" value="Genomic_DNA"/>
</dbReference>
<evidence type="ECO:0000313" key="2">
    <source>
        <dbReference type="Proteomes" id="UP000238157"/>
    </source>
</evidence>
<proteinExistence type="predicted"/>
<keyword evidence="2" id="KW-1185">Reference proteome</keyword>
<gene>
    <name evidence="1" type="ORF">CLW00_103133</name>
</gene>
<protein>
    <submittedName>
        <fullName evidence="1">Uncharacterized protein</fullName>
    </submittedName>
</protein>
<reference evidence="1 2" key="1">
    <citation type="submission" date="2018-03" db="EMBL/GenBank/DDBJ databases">
        <title>Genomic Encyclopedia of Archaeal and Bacterial Type Strains, Phase II (KMG-II): from individual species to whole genera.</title>
        <authorList>
            <person name="Goeker M."/>
        </authorList>
    </citation>
    <scope>NUCLEOTIDE SEQUENCE [LARGE SCALE GENOMIC DNA]</scope>
    <source>
        <strain evidence="1 2">DSM 27929</strain>
    </source>
</reference>
<comment type="caution">
    <text evidence="1">The sequence shown here is derived from an EMBL/GenBank/DDBJ whole genome shotgun (WGS) entry which is preliminary data.</text>
</comment>
<accession>A0A2T0WQM3</accession>
<evidence type="ECO:0000313" key="1">
    <source>
        <dbReference type="EMBL" id="PRY89013.1"/>
    </source>
</evidence>
<organism evidence="1 2">
    <name type="scientific">Mongoliibacter ruber</name>
    <dbReference type="NCBI Taxonomy" id="1750599"/>
    <lineage>
        <taxon>Bacteria</taxon>
        <taxon>Pseudomonadati</taxon>
        <taxon>Bacteroidota</taxon>
        <taxon>Cytophagia</taxon>
        <taxon>Cytophagales</taxon>
        <taxon>Cyclobacteriaceae</taxon>
        <taxon>Mongoliibacter</taxon>
    </lineage>
</organism>
<sequence>MLLVFNSCTNFNRAVHTKKSGDLEKPLEGFLILFVETDNEILQLDEEFYNKSIRGKFNNLEHRRFRDHLASATRYTFDAVKTFDSKDFFEVHQDYSFEEFNTVINDSDFQHLLIISMRNNMDRGEFSQQNFQVYLFDKGIEQPLWTGFGYYNQGNIIRRPAAQRLSNRIKRDLKSDGMLM</sequence>
<name>A0A2T0WQM3_9BACT</name>
<dbReference type="Proteomes" id="UP000238157">
    <property type="component" value="Unassembled WGS sequence"/>
</dbReference>
<dbReference type="AlphaFoldDB" id="A0A2T0WQM3"/>